<comment type="caution">
    <text evidence="2">The sequence shown here is derived from an EMBL/GenBank/DDBJ whole genome shotgun (WGS) entry which is preliminary data.</text>
</comment>
<accession>A0AAE0K2N9</accession>
<evidence type="ECO:0000313" key="3">
    <source>
        <dbReference type="Proteomes" id="UP001285441"/>
    </source>
</evidence>
<sequence length="305" mass="34236">MREYVLDDADSLLAFFGLSYCWGAPDRSHMLATNNSSLAISMSLRRGLDELADLEEFDGARFWIDQTCVNQHDLAESFHQSYNRGWDLAETLHTFGLTRPDGSRTLDFIKAPYLRDCIITTSGLVALGLPNANDGAWEDLKHIIDNPWFSRMWVLQEAALSRVAPSVVHAGRRRTLEGVLWAGAWLWQSSGPRIFLGFEHYAVSNVYTMFIIVESAIPWRIEPLLMGTDKFGASDMRDKVIALLGLAAPESLPRNWVPDYHRSSTADVYRDVSRAVVEETGQLLIFEGINYGCDPAYDTPPGMPS</sequence>
<feature type="domain" description="Heterokaryon incompatibility" evidence="1">
    <location>
        <begin position="17"/>
        <end position="157"/>
    </location>
</feature>
<reference evidence="2" key="2">
    <citation type="submission" date="2023-06" db="EMBL/GenBank/DDBJ databases">
        <authorList>
            <consortium name="Lawrence Berkeley National Laboratory"/>
            <person name="Haridas S."/>
            <person name="Hensen N."/>
            <person name="Bonometti L."/>
            <person name="Westerberg I."/>
            <person name="Brannstrom I.O."/>
            <person name="Guillou S."/>
            <person name="Cros-Aarteil S."/>
            <person name="Calhoun S."/>
            <person name="Kuo A."/>
            <person name="Mondo S."/>
            <person name="Pangilinan J."/>
            <person name="Riley R."/>
            <person name="LaButti K."/>
            <person name="Andreopoulos B."/>
            <person name="Lipzen A."/>
            <person name="Chen C."/>
            <person name="Yanf M."/>
            <person name="Daum C."/>
            <person name="Ng V."/>
            <person name="Clum A."/>
            <person name="Steindorff A."/>
            <person name="Ohm R."/>
            <person name="Martin F."/>
            <person name="Silar P."/>
            <person name="Natvig D."/>
            <person name="Lalanne C."/>
            <person name="Gautier V."/>
            <person name="Ament-velasquez S.L."/>
            <person name="Kruys A."/>
            <person name="Hutchinson M.I."/>
            <person name="Powell A.J."/>
            <person name="Barry K."/>
            <person name="Miller A.N."/>
            <person name="Grigoriev I.V."/>
            <person name="Debuchy R."/>
            <person name="Gladieux P."/>
            <person name="Thoren M.H."/>
            <person name="Johannesson H."/>
        </authorList>
    </citation>
    <scope>NUCLEOTIDE SEQUENCE</scope>
    <source>
        <strain evidence="2">CBS 232.78</strain>
    </source>
</reference>
<protein>
    <recommendedName>
        <fullName evidence="1">Heterokaryon incompatibility domain-containing protein</fullName>
    </recommendedName>
</protein>
<organism evidence="2 3">
    <name type="scientific">Podospora didyma</name>
    <dbReference type="NCBI Taxonomy" id="330526"/>
    <lineage>
        <taxon>Eukaryota</taxon>
        <taxon>Fungi</taxon>
        <taxon>Dikarya</taxon>
        <taxon>Ascomycota</taxon>
        <taxon>Pezizomycotina</taxon>
        <taxon>Sordariomycetes</taxon>
        <taxon>Sordariomycetidae</taxon>
        <taxon>Sordariales</taxon>
        <taxon>Podosporaceae</taxon>
        <taxon>Podospora</taxon>
    </lineage>
</organism>
<dbReference type="InterPro" id="IPR052895">
    <property type="entry name" value="HetReg/Transcr_Mod"/>
</dbReference>
<dbReference type="InterPro" id="IPR010730">
    <property type="entry name" value="HET"/>
</dbReference>
<dbReference type="Pfam" id="PF06985">
    <property type="entry name" value="HET"/>
    <property type="match status" value="1"/>
</dbReference>
<evidence type="ECO:0000313" key="2">
    <source>
        <dbReference type="EMBL" id="KAK3368467.1"/>
    </source>
</evidence>
<keyword evidence="3" id="KW-1185">Reference proteome</keyword>
<evidence type="ECO:0000259" key="1">
    <source>
        <dbReference type="Pfam" id="PF06985"/>
    </source>
</evidence>
<dbReference type="Proteomes" id="UP001285441">
    <property type="component" value="Unassembled WGS sequence"/>
</dbReference>
<dbReference type="EMBL" id="JAULSW010000010">
    <property type="protein sequence ID" value="KAK3368467.1"/>
    <property type="molecule type" value="Genomic_DNA"/>
</dbReference>
<name>A0AAE0K2N9_9PEZI</name>
<dbReference type="PANTHER" id="PTHR24148">
    <property type="entry name" value="ANKYRIN REPEAT DOMAIN-CONTAINING PROTEIN 39 HOMOLOG-RELATED"/>
    <property type="match status" value="1"/>
</dbReference>
<gene>
    <name evidence="2" type="ORF">B0H63DRAFT_565150</name>
</gene>
<dbReference type="AlphaFoldDB" id="A0AAE0K2N9"/>
<dbReference type="PANTHER" id="PTHR24148:SF64">
    <property type="entry name" value="HETEROKARYON INCOMPATIBILITY DOMAIN-CONTAINING PROTEIN"/>
    <property type="match status" value="1"/>
</dbReference>
<reference evidence="2" key="1">
    <citation type="journal article" date="2023" name="Mol. Phylogenet. Evol.">
        <title>Genome-scale phylogeny and comparative genomics of the fungal order Sordariales.</title>
        <authorList>
            <person name="Hensen N."/>
            <person name="Bonometti L."/>
            <person name="Westerberg I."/>
            <person name="Brannstrom I.O."/>
            <person name="Guillou S."/>
            <person name="Cros-Aarteil S."/>
            <person name="Calhoun S."/>
            <person name="Haridas S."/>
            <person name="Kuo A."/>
            <person name="Mondo S."/>
            <person name="Pangilinan J."/>
            <person name="Riley R."/>
            <person name="LaButti K."/>
            <person name="Andreopoulos B."/>
            <person name="Lipzen A."/>
            <person name="Chen C."/>
            <person name="Yan M."/>
            <person name="Daum C."/>
            <person name="Ng V."/>
            <person name="Clum A."/>
            <person name="Steindorff A."/>
            <person name="Ohm R.A."/>
            <person name="Martin F."/>
            <person name="Silar P."/>
            <person name="Natvig D.O."/>
            <person name="Lalanne C."/>
            <person name="Gautier V."/>
            <person name="Ament-Velasquez S.L."/>
            <person name="Kruys A."/>
            <person name="Hutchinson M.I."/>
            <person name="Powell A.J."/>
            <person name="Barry K."/>
            <person name="Miller A.N."/>
            <person name="Grigoriev I.V."/>
            <person name="Debuchy R."/>
            <person name="Gladieux P."/>
            <person name="Hiltunen Thoren M."/>
            <person name="Johannesson H."/>
        </authorList>
    </citation>
    <scope>NUCLEOTIDE SEQUENCE</scope>
    <source>
        <strain evidence="2">CBS 232.78</strain>
    </source>
</reference>
<proteinExistence type="predicted"/>